<accession>A0A0B7K4H8</accession>
<gene>
    <name evidence="1" type="ORF">BN869_000005618_1</name>
</gene>
<dbReference type="EMBL" id="CDPU01000015">
    <property type="protein sequence ID" value="CEO49561.1"/>
    <property type="molecule type" value="Genomic_DNA"/>
</dbReference>
<evidence type="ECO:0008006" key="2">
    <source>
        <dbReference type="Google" id="ProtNLM"/>
    </source>
</evidence>
<evidence type="ECO:0000313" key="1">
    <source>
        <dbReference type="EMBL" id="CEO49561.1"/>
    </source>
</evidence>
<dbReference type="SUPFAM" id="SSF63829">
    <property type="entry name" value="Calcium-dependent phosphotriesterase"/>
    <property type="match status" value="1"/>
</dbReference>
<protein>
    <recommendedName>
        <fullName evidence="2">SMP-30/Gluconolactonase/LRE-like region domain-containing protein</fullName>
    </recommendedName>
</protein>
<dbReference type="PANTHER" id="PTHR42060:SF1">
    <property type="entry name" value="NHL REPEAT-CONTAINING PROTEIN"/>
    <property type="match status" value="1"/>
</dbReference>
<dbReference type="InterPro" id="IPR052998">
    <property type="entry name" value="Hetero-Diels-Alderase-like"/>
</dbReference>
<sequence>MVSLRSLLHYATLAAPISGSPVLESGRRFVPTKVIAETPIGSYLESTIIRPNGDILATSAMGGPKVYTVKGPSSRNPSVEEVASVYGVQSLWGITEIPQINGVETYVFVGGNVTSLIPLTPAVGSWQAFRLSISKHGVAKVEQIGDLGRETVLLNGLTPIPGSPGSVLIADSGRGTMGRLNVVEKKWEMDAFAEPEMAVLPNSPLGMGVVAAKFRDGYLYFASAPTYIYRLRVDWKGSKIPGAKAELVVDVSENFSGIDDFIFDRAGNIYFASNAPTNALGYINTRTGENKIVSGGANETILADCASLAFGRSQNDKNVLYVARGRGFTDQGDVGKVVAVSNLDK</sequence>
<name>A0A0B7K4H8_BIOOC</name>
<dbReference type="InterPro" id="IPR011042">
    <property type="entry name" value="6-blade_b-propeller_TolB-like"/>
</dbReference>
<dbReference type="AlphaFoldDB" id="A0A0B7K4H8"/>
<organism evidence="1">
    <name type="scientific">Bionectria ochroleuca</name>
    <name type="common">Gliocladium roseum</name>
    <dbReference type="NCBI Taxonomy" id="29856"/>
    <lineage>
        <taxon>Eukaryota</taxon>
        <taxon>Fungi</taxon>
        <taxon>Dikarya</taxon>
        <taxon>Ascomycota</taxon>
        <taxon>Pezizomycotina</taxon>
        <taxon>Sordariomycetes</taxon>
        <taxon>Hypocreomycetidae</taxon>
        <taxon>Hypocreales</taxon>
        <taxon>Bionectriaceae</taxon>
        <taxon>Clonostachys</taxon>
    </lineage>
</organism>
<dbReference type="PANTHER" id="PTHR42060">
    <property type="entry name" value="NHL REPEAT-CONTAINING PROTEIN-RELATED"/>
    <property type="match status" value="1"/>
</dbReference>
<proteinExistence type="predicted"/>
<dbReference type="Gene3D" id="2.120.10.30">
    <property type="entry name" value="TolB, C-terminal domain"/>
    <property type="match status" value="1"/>
</dbReference>
<reference evidence="1" key="1">
    <citation type="submission" date="2015-01" db="EMBL/GenBank/DDBJ databases">
        <authorList>
            <person name="Durling Mikael"/>
        </authorList>
    </citation>
    <scope>NUCLEOTIDE SEQUENCE</scope>
</reference>